<proteinExistence type="inferred from homology"/>
<dbReference type="PANTHER" id="PTHR11645">
    <property type="entry name" value="PYRROLINE-5-CARBOXYLATE REDUCTASE"/>
    <property type="match status" value="1"/>
</dbReference>
<evidence type="ECO:0000313" key="5">
    <source>
        <dbReference type="Proteomes" id="UP001163823"/>
    </source>
</evidence>
<dbReference type="Pfam" id="PF03807">
    <property type="entry name" value="F420_oxidored"/>
    <property type="match status" value="1"/>
</dbReference>
<dbReference type="EMBL" id="JARAOO010000063">
    <property type="protein sequence ID" value="KAJ7942411.1"/>
    <property type="molecule type" value="Genomic_DNA"/>
</dbReference>
<evidence type="ECO:0000256" key="1">
    <source>
        <dbReference type="ARBA" id="ARBA00005525"/>
    </source>
</evidence>
<accession>A0AAD7KMX4</accession>
<dbReference type="GO" id="GO:0055129">
    <property type="term" value="P:L-proline biosynthetic process"/>
    <property type="evidence" value="ECO:0007669"/>
    <property type="project" value="TreeGrafter"/>
</dbReference>
<sequence length="117" mass="12612">MEIAPIPTDAYKLGFIGAGKMAESIARGVVLSGVLPPSRIRTAAHSNQLRANAFESFGVQVFPRNEDVVEDSDVIIFSVKPQVVKDAVLQLKPLLSKKKLLVSVAAGVKLKDLQTRT</sequence>
<comment type="similarity">
    <text evidence="1">Belongs to the pyrroline-5-carboxylate reductase family.</text>
</comment>
<organism evidence="4 5">
    <name type="scientific">Quillaja saponaria</name>
    <name type="common">Soap bark tree</name>
    <dbReference type="NCBI Taxonomy" id="32244"/>
    <lineage>
        <taxon>Eukaryota</taxon>
        <taxon>Viridiplantae</taxon>
        <taxon>Streptophyta</taxon>
        <taxon>Embryophyta</taxon>
        <taxon>Tracheophyta</taxon>
        <taxon>Spermatophyta</taxon>
        <taxon>Magnoliopsida</taxon>
        <taxon>eudicotyledons</taxon>
        <taxon>Gunneridae</taxon>
        <taxon>Pentapetalae</taxon>
        <taxon>rosids</taxon>
        <taxon>fabids</taxon>
        <taxon>Fabales</taxon>
        <taxon>Quillajaceae</taxon>
        <taxon>Quillaja</taxon>
    </lineage>
</organism>
<reference evidence="4" key="1">
    <citation type="journal article" date="2023" name="Science">
        <title>Elucidation of the pathway for biosynthesis of saponin adjuvants from the soapbark tree.</title>
        <authorList>
            <person name="Reed J."/>
            <person name="Orme A."/>
            <person name="El-Demerdash A."/>
            <person name="Owen C."/>
            <person name="Martin L.B.B."/>
            <person name="Misra R.C."/>
            <person name="Kikuchi S."/>
            <person name="Rejzek M."/>
            <person name="Martin A.C."/>
            <person name="Harkess A."/>
            <person name="Leebens-Mack J."/>
            <person name="Louveau T."/>
            <person name="Stephenson M.J."/>
            <person name="Osbourn A."/>
        </authorList>
    </citation>
    <scope>NUCLEOTIDE SEQUENCE</scope>
    <source>
        <strain evidence="4">S10</strain>
    </source>
</reference>
<dbReference type="InterPro" id="IPR036291">
    <property type="entry name" value="NAD(P)-bd_dom_sf"/>
</dbReference>
<evidence type="ECO:0000313" key="4">
    <source>
        <dbReference type="EMBL" id="KAJ7942411.1"/>
    </source>
</evidence>
<dbReference type="InterPro" id="IPR028939">
    <property type="entry name" value="P5C_Rdtase_cat_N"/>
</dbReference>
<dbReference type="Proteomes" id="UP001163823">
    <property type="component" value="Unassembled WGS sequence"/>
</dbReference>
<dbReference type="SUPFAM" id="SSF51735">
    <property type="entry name" value="NAD(P)-binding Rossmann-fold domains"/>
    <property type="match status" value="1"/>
</dbReference>
<feature type="domain" description="Pyrroline-5-carboxylate reductase catalytic N-terminal" evidence="3">
    <location>
        <begin position="12"/>
        <end position="107"/>
    </location>
</feature>
<evidence type="ECO:0000259" key="3">
    <source>
        <dbReference type="Pfam" id="PF03807"/>
    </source>
</evidence>
<evidence type="ECO:0000256" key="2">
    <source>
        <dbReference type="ARBA" id="ARBA00023002"/>
    </source>
</evidence>
<comment type="caution">
    <text evidence="4">The sequence shown here is derived from an EMBL/GenBank/DDBJ whole genome shotgun (WGS) entry which is preliminary data.</text>
</comment>
<dbReference type="AlphaFoldDB" id="A0AAD7KMX4"/>
<dbReference type="GO" id="GO:0004735">
    <property type="term" value="F:pyrroline-5-carboxylate reductase activity"/>
    <property type="evidence" value="ECO:0007669"/>
    <property type="project" value="TreeGrafter"/>
</dbReference>
<name>A0AAD7KMX4_QUISA</name>
<dbReference type="PANTHER" id="PTHR11645:SF0">
    <property type="entry name" value="PYRROLINE-5-CARBOXYLATE REDUCTASE 3"/>
    <property type="match status" value="1"/>
</dbReference>
<gene>
    <name evidence="4" type="ORF">O6P43_034538</name>
</gene>
<protein>
    <submittedName>
        <fullName evidence="4">Pyrroline-5-carboxylate reductase</fullName>
    </submittedName>
</protein>
<keyword evidence="5" id="KW-1185">Reference proteome</keyword>
<dbReference type="Gene3D" id="3.40.50.720">
    <property type="entry name" value="NAD(P)-binding Rossmann-like Domain"/>
    <property type="match status" value="1"/>
</dbReference>
<dbReference type="KEGG" id="qsa:O6P43_034538"/>
<keyword evidence="2" id="KW-0560">Oxidoreductase</keyword>